<comment type="caution">
    <text evidence="8">The sequence shown here is derived from an EMBL/GenBank/DDBJ whole genome shotgun (WGS) entry which is preliminary data.</text>
</comment>
<name>A0A9J6QZ94_9FIRM</name>
<dbReference type="InterPro" id="IPR027417">
    <property type="entry name" value="P-loop_NTPase"/>
</dbReference>
<keyword evidence="1" id="KW-0547">Nucleotide-binding</keyword>
<dbReference type="SUPFAM" id="SSF46689">
    <property type="entry name" value="Homeodomain-like"/>
    <property type="match status" value="1"/>
</dbReference>
<proteinExistence type="predicted"/>
<evidence type="ECO:0000313" key="8">
    <source>
        <dbReference type="EMBL" id="MCU7380800.1"/>
    </source>
</evidence>
<gene>
    <name evidence="8" type="ORF">OBO34_21020</name>
</gene>
<dbReference type="InterPro" id="IPR002078">
    <property type="entry name" value="Sigma_54_int"/>
</dbReference>
<evidence type="ECO:0000313" key="9">
    <source>
        <dbReference type="Proteomes" id="UP001065549"/>
    </source>
</evidence>
<protein>
    <recommendedName>
        <fullName evidence="4">HTH-type transcriptional regulatory protein TyrR</fullName>
    </recommendedName>
</protein>
<dbReference type="SUPFAM" id="SSF52540">
    <property type="entry name" value="P-loop containing nucleoside triphosphate hydrolases"/>
    <property type="match status" value="1"/>
</dbReference>
<dbReference type="InterPro" id="IPR009057">
    <property type="entry name" value="Homeodomain-like_sf"/>
</dbReference>
<dbReference type="InterPro" id="IPR000014">
    <property type="entry name" value="PAS"/>
</dbReference>
<accession>A0A9J6QZ94</accession>
<keyword evidence="2" id="KW-0058">Aromatic hydrocarbons catabolism</keyword>
<evidence type="ECO:0000256" key="2">
    <source>
        <dbReference type="ARBA" id="ARBA00022797"/>
    </source>
</evidence>
<dbReference type="PROSITE" id="PS00675">
    <property type="entry name" value="SIGMA54_INTERACT_1"/>
    <property type="match status" value="1"/>
</dbReference>
<dbReference type="InterPro" id="IPR000700">
    <property type="entry name" value="PAS-assoc_C"/>
</dbReference>
<dbReference type="Pfam" id="PF00158">
    <property type="entry name" value="Sigma54_activat"/>
    <property type="match status" value="1"/>
</dbReference>
<dbReference type="AlphaFoldDB" id="A0A9J6QZ94"/>
<dbReference type="Pfam" id="PF18024">
    <property type="entry name" value="HTH_50"/>
    <property type="match status" value="1"/>
</dbReference>
<feature type="domain" description="Sigma-54 factor interaction" evidence="5">
    <location>
        <begin position="157"/>
        <end position="386"/>
    </location>
</feature>
<sequence length="468" mass="53399">MDRLNEEELLTKYYDEILNIMNTIKVGVFITDGQGNVLMVNKESERTGGLELDEILGKNMQELLEQGYVDESSVLKALETKDEYRMIQSLGDGSSIYLTAVPYYKDGQIRLVVCTERDITETRVLESLLAESKELSEKQKKELEYLRAKSNGKSPDIIAESPKMKEIIHAVERVAQLDATVLICGESGVGKEVIADYIFNKSNRTEKPFIKINCAAIPENLLESELFGYEKGAFTGADTKGKIGIFEMAQEGTLFLDEIAEIPMRLQAKLLRVLQEKEIRRLGGKQTISVNVRIIAATNVNLKQAVEEGTFREDLYYRLNVVPIDVPPLRERKEDICALTEHFVNLFCEEYHTKKQVSVEAMAELMHAPWHGNIRELRNMIERLIVSFDGEQITSRQVKNLLFASDRSRSSCMIEEKLSLEELMGEYERELLLSYLEKYATAAEVARKLRVNKSTISRKLKKYKIAQK</sequence>
<dbReference type="Proteomes" id="UP001065549">
    <property type="component" value="Unassembled WGS sequence"/>
</dbReference>
<dbReference type="Pfam" id="PF00989">
    <property type="entry name" value="PAS"/>
    <property type="match status" value="1"/>
</dbReference>
<dbReference type="PANTHER" id="PTHR32071:SF121">
    <property type="entry name" value="SIGMA L-DEPENDENT TRANSCRIPTIONAL REGULATOR YQIR-RELATED"/>
    <property type="match status" value="1"/>
</dbReference>
<dbReference type="GO" id="GO:0006355">
    <property type="term" value="P:regulation of DNA-templated transcription"/>
    <property type="evidence" value="ECO:0007669"/>
    <property type="project" value="InterPro"/>
</dbReference>
<evidence type="ECO:0000259" key="6">
    <source>
        <dbReference type="PROSITE" id="PS50112"/>
    </source>
</evidence>
<dbReference type="PROSITE" id="PS50112">
    <property type="entry name" value="PAS"/>
    <property type="match status" value="1"/>
</dbReference>
<feature type="domain" description="PAC" evidence="7">
    <location>
        <begin position="80"/>
        <end position="131"/>
    </location>
</feature>
<dbReference type="PROSITE" id="PS00676">
    <property type="entry name" value="SIGMA54_INTERACT_2"/>
    <property type="match status" value="1"/>
</dbReference>
<evidence type="ECO:0000259" key="5">
    <source>
        <dbReference type="PROSITE" id="PS50045"/>
    </source>
</evidence>
<dbReference type="InterPro" id="IPR035965">
    <property type="entry name" value="PAS-like_dom_sf"/>
</dbReference>
<evidence type="ECO:0000259" key="7">
    <source>
        <dbReference type="PROSITE" id="PS50113"/>
    </source>
</evidence>
<dbReference type="SMART" id="SM00382">
    <property type="entry name" value="AAA"/>
    <property type="match status" value="1"/>
</dbReference>
<dbReference type="PANTHER" id="PTHR32071">
    <property type="entry name" value="TRANSCRIPTIONAL REGULATORY PROTEIN"/>
    <property type="match status" value="1"/>
</dbReference>
<dbReference type="NCBIfam" id="TIGR00229">
    <property type="entry name" value="sensory_box"/>
    <property type="match status" value="1"/>
</dbReference>
<dbReference type="InterPro" id="IPR013767">
    <property type="entry name" value="PAS_fold"/>
</dbReference>
<dbReference type="InterPro" id="IPR025662">
    <property type="entry name" value="Sigma_54_int_dom_ATP-bd_1"/>
</dbReference>
<dbReference type="GO" id="GO:0005524">
    <property type="term" value="F:ATP binding"/>
    <property type="evidence" value="ECO:0007669"/>
    <property type="project" value="UniProtKB-KW"/>
</dbReference>
<keyword evidence="3" id="KW-0067">ATP-binding</keyword>
<dbReference type="Gene3D" id="3.40.50.300">
    <property type="entry name" value="P-loop containing nucleotide triphosphate hydrolases"/>
    <property type="match status" value="1"/>
</dbReference>
<keyword evidence="9" id="KW-1185">Reference proteome</keyword>
<organism evidence="8 9">
    <name type="scientific">Hominibacterium faecale</name>
    <dbReference type="NCBI Taxonomy" id="2839743"/>
    <lineage>
        <taxon>Bacteria</taxon>
        <taxon>Bacillati</taxon>
        <taxon>Bacillota</taxon>
        <taxon>Clostridia</taxon>
        <taxon>Peptostreptococcales</taxon>
        <taxon>Anaerovoracaceae</taxon>
        <taxon>Hominibacterium</taxon>
    </lineage>
</organism>
<dbReference type="Gene3D" id="1.10.10.60">
    <property type="entry name" value="Homeodomain-like"/>
    <property type="match status" value="1"/>
</dbReference>
<dbReference type="FunFam" id="3.40.50.300:FF:000006">
    <property type="entry name" value="DNA-binding transcriptional regulator NtrC"/>
    <property type="match status" value="1"/>
</dbReference>
<evidence type="ECO:0000256" key="1">
    <source>
        <dbReference type="ARBA" id="ARBA00022741"/>
    </source>
</evidence>
<dbReference type="Gene3D" id="1.10.8.60">
    <property type="match status" value="1"/>
</dbReference>
<dbReference type="CDD" id="cd00130">
    <property type="entry name" value="PAS"/>
    <property type="match status" value="1"/>
</dbReference>
<dbReference type="SUPFAM" id="SSF55785">
    <property type="entry name" value="PYP-like sensor domain (PAS domain)"/>
    <property type="match status" value="1"/>
</dbReference>
<reference evidence="8" key="1">
    <citation type="submission" date="2022-09" db="EMBL/GenBank/DDBJ databases">
        <title>Culturomic study of gut microbiota in children with autism spectrum disorder.</title>
        <authorList>
            <person name="Efimov B.A."/>
            <person name="Chaplin A.V."/>
            <person name="Sokolova S.R."/>
            <person name="Pikina A.P."/>
            <person name="Korzhanova M."/>
            <person name="Belova V."/>
            <person name="Korostin D."/>
        </authorList>
    </citation>
    <scope>NUCLEOTIDE SEQUENCE</scope>
    <source>
        <strain evidence="8">ASD5510</strain>
    </source>
</reference>
<dbReference type="RefSeq" id="WP_148397766.1">
    <property type="nucleotide sequence ID" value="NZ_JAJAGH010000001.1"/>
</dbReference>
<dbReference type="InterPro" id="IPR058031">
    <property type="entry name" value="AAA_lid_NorR"/>
</dbReference>
<dbReference type="InterPro" id="IPR025943">
    <property type="entry name" value="Sigma_54_int_dom_ATP-bd_2"/>
</dbReference>
<dbReference type="GO" id="GO:0003677">
    <property type="term" value="F:DNA binding"/>
    <property type="evidence" value="ECO:0007669"/>
    <property type="project" value="UniProtKB-KW"/>
</dbReference>
<dbReference type="CDD" id="cd00009">
    <property type="entry name" value="AAA"/>
    <property type="match status" value="1"/>
</dbReference>
<feature type="domain" description="PAS" evidence="6">
    <location>
        <begin position="13"/>
        <end position="65"/>
    </location>
</feature>
<evidence type="ECO:0000256" key="4">
    <source>
        <dbReference type="ARBA" id="ARBA00029500"/>
    </source>
</evidence>
<evidence type="ECO:0000256" key="3">
    <source>
        <dbReference type="ARBA" id="ARBA00022840"/>
    </source>
</evidence>
<dbReference type="PROSITE" id="PS50045">
    <property type="entry name" value="SIGMA54_INTERACT_4"/>
    <property type="match status" value="1"/>
</dbReference>
<dbReference type="EMBL" id="JAOSHN010000014">
    <property type="protein sequence ID" value="MCU7380800.1"/>
    <property type="molecule type" value="Genomic_DNA"/>
</dbReference>
<dbReference type="Pfam" id="PF25601">
    <property type="entry name" value="AAA_lid_14"/>
    <property type="match status" value="1"/>
</dbReference>
<dbReference type="SMART" id="SM00091">
    <property type="entry name" value="PAS"/>
    <property type="match status" value="1"/>
</dbReference>
<dbReference type="Gene3D" id="3.30.450.20">
    <property type="entry name" value="PAS domain"/>
    <property type="match status" value="1"/>
</dbReference>
<dbReference type="PROSITE" id="PS50113">
    <property type="entry name" value="PAC"/>
    <property type="match status" value="1"/>
</dbReference>
<dbReference type="InterPro" id="IPR030828">
    <property type="entry name" value="HTH_TyrR"/>
</dbReference>
<dbReference type="InterPro" id="IPR003593">
    <property type="entry name" value="AAA+_ATPase"/>
</dbReference>